<accession>A0A1I3WAL1</accession>
<dbReference type="InterPro" id="IPR042194">
    <property type="entry name" value="FHIPEP_1"/>
</dbReference>
<dbReference type="GO" id="GO:0005886">
    <property type="term" value="C:plasma membrane"/>
    <property type="evidence" value="ECO:0007669"/>
    <property type="project" value="UniProtKB-SubCell"/>
</dbReference>
<keyword evidence="8" id="KW-0282">Flagellum</keyword>
<proteinExistence type="inferred from homology"/>
<dbReference type="OrthoDB" id="9759185at2"/>
<feature type="transmembrane region" description="Helical" evidence="7">
    <location>
        <begin position="121"/>
        <end position="139"/>
    </location>
</feature>
<evidence type="ECO:0000256" key="2">
    <source>
        <dbReference type="ARBA" id="ARBA00008835"/>
    </source>
</evidence>
<dbReference type="AlphaFoldDB" id="A0A1I3WAL1"/>
<dbReference type="InterPro" id="IPR006301">
    <property type="entry name" value="FlhA"/>
</dbReference>
<evidence type="ECO:0000256" key="5">
    <source>
        <dbReference type="ARBA" id="ARBA00022989"/>
    </source>
</evidence>
<dbReference type="Proteomes" id="UP000198755">
    <property type="component" value="Unassembled WGS sequence"/>
</dbReference>
<dbReference type="Gene3D" id="3.40.50.12790">
    <property type="entry name" value="FHIPEP family, domain 4"/>
    <property type="match status" value="1"/>
</dbReference>
<feature type="transmembrane region" description="Helical" evidence="7">
    <location>
        <begin position="286"/>
        <end position="302"/>
    </location>
</feature>
<comment type="subcellular location">
    <subcellularLocation>
        <location evidence="1 7">Cell membrane</location>
        <topology evidence="1 7">Multi-pass membrane protein</topology>
    </subcellularLocation>
</comment>
<keyword evidence="4 7" id="KW-0812">Transmembrane</keyword>
<comment type="function">
    <text evidence="7">Required for formation of the rod structure of the flagellar apparatus. Together with FliI and FliH, may constitute the export apparatus of flagellin.</text>
</comment>
<keyword evidence="3 7" id="KW-1003">Cell membrane</keyword>
<keyword evidence="6 7" id="KW-0472">Membrane</keyword>
<keyword evidence="8" id="KW-0969">Cilium</keyword>
<dbReference type="InterPro" id="IPR001712">
    <property type="entry name" value="T3SS_FHIPEP"/>
</dbReference>
<feature type="transmembrane region" description="Helical" evidence="7">
    <location>
        <begin position="20"/>
        <end position="37"/>
    </location>
</feature>
<keyword evidence="7" id="KW-0813">Transport</keyword>
<feature type="transmembrane region" description="Helical" evidence="7">
    <location>
        <begin position="44"/>
        <end position="63"/>
    </location>
</feature>
<dbReference type="InterPro" id="IPR042196">
    <property type="entry name" value="FHIPEP_4"/>
</dbReference>
<evidence type="ECO:0000313" key="9">
    <source>
        <dbReference type="Proteomes" id="UP000198755"/>
    </source>
</evidence>
<dbReference type="InterPro" id="IPR042193">
    <property type="entry name" value="FHIPEP_3"/>
</dbReference>
<evidence type="ECO:0000256" key="6">
    <source>
        <dbReference type="ARBA" id="ARBA00023136"/>
    </source>
</evidence>
<feature type="transmembrane region" description="Helical" evidence="7">
    <location>
        <begin position="208"/>
        <end position="229"/>
    </location>
</feature>
<keyword evidence="5 7" id="KW-1133">Transmembrane helix</keyword>
<name>A0A1I3WAL1_9HYPH</name>
<dbReference type="PANTHER" id="PTHR30161:SF1">
    <property type="entry name" value="FLAGELLAR BIOSYNTHESIS PROTEIN FLHA-RELATED"/>
    <property type="match status" value="1"/>
</dbReference>
<feature type="transmembrane region" description="Helical" evidence="7">
    <location>
        <begin position="249"/>
        <end position="266"/>
    </location>
</feature>
<dbReference type="RefSeq" id="WP_091676966.1">
    <property type="nucleotide sequence ID" value="NZ_FOSN01000001.1"/>
</dbReference>
<reference evidence="8 9" key="1">
    <citation type="submission" date="2016-10" db="EMBL/GenBank/DDBJ databases">
        <authorList>
            <person name="de Groot N.N."/>
        </authorList>
    </citation>
    <scope>NUCLEOTIDE SEQUENCE [LARGE SCALE GENOMIC DNA]</scope>
    <source>
        <strain evidence="8 9">NE2</strain>
    </source>
</reference>
<keyword evidence="8" id="KW-0966">Cell projection</keyword>
<dbReference type="PIRSF" id="PIRSF005419">
    <property type="entry name" value="FlhA"/>
    <property type="match status" value="1"/>
</dbReference>
<organism evidence="8 9">
    <name type="scientific">Methylocapsa palsarum</name>
    <dbReference type="NCBI Taxonomy" id="1612308"/>
    <lineage>
        <taxon>Bacteria</taxon>
        <taxon>Pseudomonadati</taxon>
        <taxon>Pseudomonadota</taxon>
        <taxon>Alphaproteobacteria</taxon>
        <taxon>Hyphomicrobiales</taxon>
        <taxon>Beijerinckiaceae</taxon>
        <taxon>Methylocapsa</taxon>
    </lineage>
</organism>
<protein>
    <recommendedName>
        <fullName evidence="7">Flagellar biosynthesis protein FlhA</fullName>
    </recommendedName>
</protein>
<dbReference type="EMBL" id="FOSN01000001">
    <property type="protein sequence ID" value="SFK04492.1"/>
    <property type="molecule type" value="Genomic_DNA"/>
</dbReference>
<dbReference type="GO" id="GO:0044780">
    <property type="term" value="P:bacterial-type flagellum assembly"/>
    <property type="evidence" value="ECO:0007669"/>
    <property type="project" value="InterPro"/>
</dbReference>
<dbReference type="Gene3D" id="3.40.30.60">
    <property type="entry name" value="FHIPEP family, domain 1"/>
    <property type="match status" value="1"/>
</dbReference>
<evidence type="ECO:0000256" key="3">
    <source>
        <dbReference type="ARBA" id="ARBA00022475"/>
    </source>
</evidence>
<dbReference type="NCBIfam" id="TIGR01398">
    <property type="entry name" value="FlhA"/>
    <property type="match status" value="1"/>
</dbReference>
<sequence>MADILLPHPGAVERKSIRDVGFAAGIVAILSIFFLPIPAFLIDLGLAFSIALSVLILMVALWIERPLDFSAFPTILLVATLLRLALNIATTRLILANGAEGLTAAGYIIGGFSKLVMSGDFVIGLIVFAILVTVNFVVITKGATRIAEVGARFTLDAIPGKQMAIDADLSAGLIDEKAAQRRRRDLEEESSFFGSMDGASKFVRGDAVAGLIILAVNIFGGIVIGATRHNMPLGEAADVFVKLSVGDGLVSQIPALIVSLAAALLVSKGGTRGAAEEAVLNQLMKYPRALFVAALLMFGMAIVPGLPLFPFAFLGGVLAFVGYAAPKRLSKDREAERARTAEAEERTRLEAKNSVKESIRTAELELCLGKQLSARLLASHNELAVRVAKMRRKFARQYGLVVPDIKLSDELALPAKGYRIKIHGTAVAEHELRIGDLMVITGEGARPDLPCDETREPAFGMKAVWVSQAFVNELKRDGFAPVDNMSVLLTHLSEVVRNNLAQLLSYKDMRALLERLGPDYKRLLDDICPSQISFSGLQAVLKLLLAERVSIRNLHLILEAIAEITPHARRAEQVAEHVRMRMAQQICGDLMDKGQLKVLRLGHRWDLAFHQSLKRDGKGEIIEFDLDPAMVEEFSSDASAVIRRTMDQGHQFVLVITPEARPYVRMVVERLFATLPVLSHLEIARGAEIKSLGMIS</sequence>
<evidence type="ECO:0000256" key="4">
    <source>
        <dbReference type="ARBA" id="ARBA00022692"/>
    </source>
</evidence>
<keyword evidence="7" id="KW-1006">Bacterial flagellum protein export</keyword>
<evidence type="ECO:0000256" key="1">
    <source>
        <dbReference type="ARBA" id="ARBA00004651"/>
    </source>
</evidence>
<dbReference type="PRINTS" id="PR00949">
    <property type="entry name" value="TYPE3IMAPROT"/>
</dbReference>
<feature type="transmembrane region" description="Helical" evidence="7">
    <location>
        <begin position="69"/>
        <end position="86"/>
    </location>
</feature>
<dbReference type="Pfam" id="PF00771">
    <property type="entry name" value="FHIPEP"/>
    <property type="match status" value="1"/>
</dbReference>
<gene>
    <name evidence="7" type="primary">flhA</name>
    <name evidence="8" type="ORF">SAMN05444581_101467</name>
</gene>
<evidence type="ECO:0000256" key="7">
    <source>
        <dbReference type="RuleBase" id="RU364093"/>
    </source>
</evidence>
<dbReference type="Gene3D" id="1.10.8.540">
    <property type="entry name" value="FHIPEP family, domain 3"/>
    <property type="match status" value="1"/>
</dbReference>
<keyword evidence="7" id="KW-0653">Protein transport</keyword>
<keyword evidence="7" id="KW-1005">Bacterial flagellum biogenesis</keyword>
<keyword evidence="9" id="KW-1185">Reference proteome</keyword>
<feature type="transmembrane region" description="Helical" evidence="7">
    <location>
        <begin position="93"/>
        <end position="115"/>
    </location>
</feature>
<dbReference type="GO" id="GO:0009306">
    <property type="term" value="P:protein secretion"/>
    <property type="evidence" value="ECO:0007669"/>
    <property type="project" value="InterPro"/>
</dbReference>
<dbReference type="STRING" id="1612308.SAMN05444581_101467"/>
<comment type="similarity">
    <text evidence="2 7">Belongs to the FHIPEP (flagella/HR/invasion proteins export pore) family.</text>
</comment>
<dbReference type="PANTHER" id="PTHR30161">
    <property type="entry name" value="FLAGELLAR EXPORT PROTEIN, MEMBRANE FLHA SUBUNIT-RELATED"/>
    <property type="match status" value="1"/>
</dbReference>
<evidence type="ECO:0000313" key="8">
    <source>
        <dbReference type="EMBL" id="SFK04492.1"/>
    </source>
</evidence>